<evidence type="ECO:0000256" key="1">
    <source>
        <dbReference type="ARBA" id="ARBA00022679"/>
    </source>
</evidence>
<dbReference type="PANTHER" id="PTHR23342">
    <property type="entry name" value="N-ACETYLGLUTAMATE SYNTHASE"/>
    <property type="match status" value="1"/>
</dbReference>
<dbReference type="Pfam" id="PF04768">
    <property type="entry name" value="NAT"/>
    <property type="match status" value="1"/>
</dbReference>
<dbReference type="Gene3D" id="3.40.630.30">
    <property type="match status" value="1"/>
</dbReference>
<dbReference type="Proteomes" id="UP000001593">
    <property type="component" value="Unassembled WGS sequence"/>
</dbReference>
<dbReference type="PhylomeDB" id="A7SSG3"/>
<dbReference type="EMBL" id="DS469776">
    <property type="protein sequence ID" value="EDO33374.1"/>
    <property type="molecule type" value="Genomic_DNA"/>
</dbReference>
<dbReference type="FunFam" id="3.40.1160.10:FF:000070">
    <property type="entry name" value="Predicted protein"/>
    <property type="match status" value="1"/>
</dbReference>
<dbReference type="HOGENOM" id="CLU_034853_0_0_1"/>
<dbReference type="eggNOG" id="KOG2436">
    <property type="taxonomic scope" value="Eukaryota"/>
</dbReference>
<evidence type="ECO:0000259" key="2">
    <source>
        <dbReference type="PROSITE" id="PS51731"/>
    </source>
</evidence>
<keyword evidence="4" id="KW-1185">Reference proteome</keyword>
<evidence type="ECO:0000313" key="4">
    <source>
        <dbReference type="Proteomes" id="UP000001593"/>
    </source>
</evidence>
<dbReference type="OMA" id="FQTCYHS"/>
<dbReference type="GO" id="GO:0004042">
    <property type="term" value="F:L-glutamate N-acetyltransferase activity"/>
    <property type="evidence" value="ECO:0000318"/>
    <property type="project" value="GO_Central"/>
</dbReference>
<name>A7SSG3_NEMVE</name>
<dbReference type="GO" id="GO:0005759">
    <property type="term" value="C:mitochondrial matrix"/>
    <property type="evidence" value="ECO:0000318"/>
    <property type="project" value="GO_Central"/>
</dbReference>
<dbReference type="InterPro" id="IPR006855">
    <property type="entry name" value="Vertebrate-like_GNAT_dom"/>
</dbReference>
<evidence type="ECO:0000313" key="3">
    <source>
        <dbReference type="EMBL" id="EDO33374.1"/>
    </source>
</evidence>
<accession>A7SSG3</accession>
<gene>
    <name evidence="3" type="ORF">NEMVEDRAFT_v1g235893</name>
</gene>
<proteinExistence type="predicted"/>
<keyword evidence="1" id="KW-0808">Transferase</keyword>
<dbReference type="InParanoid" id="A7SSG3"/>
<dbReference type="SUPFAM" id="SSF53633">
    <property type="entry name" value="Carbamate kinase-like"/>
    <property type="match status" value="1"/>
</dbReference>
<dbReference type="STRING" id="45351.A7SSG3"/>
<sequence>MRLLNSCRLLNSNSRSEILKNARSLSSGVAVTRFSSTSYVVPTSTARVQTSDKSQKNQDLKRFLEEVGTDPKEARYWLRQFQTRESYPEQPFAVVEISPNVFMEDEMLNKLASCLSFLTRNGMPVVIVHGINPVLPSQTDFQHQVLADSIKLVSLLEQHGTKARPVSCSSDVFHAASTSLSGQIPILTAVGKSPSGQTLYIDPTSAAVELAAILQPTKVVFLNTEGGLRDSSGQVRGIALVSSDQVRVIDIMCIIIVKSIRDLLLCLPSETSAVITSANSLITELFTHNGSGTLFQVSEQINAYHSLENVDVERLRSLIIRSFDQDLSLDYFSKIERQLHTIYISESYSAAAIITVPKDTGGVPYLDKFTVSKESQGKGTSEKLWKKITKDFEKLFWRSRGTNRINPWYFMRSNGSWTNGLWTVFWYGITEQHHTLKLVMYANSLPSSFDPIAPHDGPEGRKQLSTNAYHKYL</sequence>
<dbReference type="GO" id="GO:0006526">
    <property type="term" value="P:L-arginine biosynthetic process"/>
    <property type="evidence" value="ECO:0000318"/>
    <property type="project" value="GO_Central"/>
</dbReference>
<dbReference type="GO" id="GO:0006536">
    <property type="term" value="P:glutamate metabolic process"/>
    <property type="evidence" value="ECO:0000318"/>
    <property type="project" value="GO_Central"/>
</dbReference>
<dbReference type="InterPro" id="IPR036393">
    <property type="entry name" value="AceGlu_kinase-like_sf"/>
</dbReference>
<dbReference type="PANTHER" id="PTHR23342:SF0">
    <property type="entry name" value="N-ACETYLGLUTAMATE SYNTHASE, MITOCHONDRIAL"/>
    <property type="match status" value="1"/>
</dbReference>
<dbReference type="Gene3D" id="3.40.1160.10">
    <property type="entry name" value="Acetylglutamate kinase-like"/>
    <property type="match status" value="2"/>
</dbReference>
<organism evidence="3 4">
    <name type="scientific">Nematostella vectensis</name>
    <name type="common">Starlet sea anemone</name>
    <dbReference type="NCBI Taxonomy" id="45351"/>
    <lineage>
        <taxon>Eukaryota</taxon>
        <taxon>Metazoa</taxon>
        <taxon>Cnidaria</taxon>
        <taxon>Anthozoa</taxon>
        <taxon>Hexacorallia</taxon>
        <taxon>Actiniaria</taxon>
        <taxon>Edwardsiidae</taxon>
        <taxon>Nematostella</taxon>
    </lineage>
</organism>
<dbReference type="CDD" id="cd04265">
    <property type="entry name" value="DUF619-NAGS-U"/>
    <property type="match status" value="1"/>
</dbReference>
<dbReference type="AlphaFoldDB" id="A7SSG3"/>
<protein>
    <recommendedName>
        <fullName evidence="2">N-acetyltransferase domain-containing protein</fullName>
    </recommendedName>
</protein>
<reference evidence="3 4" key="1">
    <citation type="journal article" date="2007" name="Science">
        <title>Sea anemone genome reveals ancestral eumetazoan gene repertoire and genomic organization.</title>
        <authorList>
            <person name="Putnam N.H."/>
            <person name="Srivastava M."/>
            <person name="Hellsten U."/>
            <person name="Dirks B."/>
            <person name="Chapman J."/>
            <person name="Salamov A."/>
            <person name="Terry A."/>
            <person name="Shapiro H."/>
            <person name="Lindquist E."/>
            <person name="Kapitonov V.V."/>
            <person name="Jurka J."/>
            <person name="Genikhovich G."/>
            <person name="Grigoriev I.V."/>
            <person name="Lucas S.M."/>
            <person name="Steele R.E."/>
            <person name="Finnerty J.R."/>
            <person name="Technau U."/>
            <person name="Martindale M.Q."/>
            <person name="Rokhsar D.S."/>
        </authorList>
    </citation>
    <scope>NUCLEOTIDE SEQUENCE [LARGE SCALE GENOMIC DNA]</scope>
    <source>
        <strain evidence="4">CH2 X CH6</strain>
    </source>
</reference>
<feature type="domain" description="N-acetyltransferase" evidence="2">
    <location>
        <begin position="299"/>
        <end position="450"/>
    </location>
</feature>
<dbReference type="PROSITE" id="PS51731">
    <property type="entry name" value="GNAT_NAGS"/>
    <property type="match status" value="1"/>
</dbReference>